<keyword evidence="4" id="KW-0238">DNA-binding</keyword>
<dbReference type="Gene3D" id="2.40.50.1020">
    <property type="entry name" value="LytTr DNA-binding domain"/>
    <property type="match status" value="1"/>
</dbReference>
<dbReference type="GO" id="GO:0003677">
    <property type="term" value="F:DNA binding"/>
    <property type="evidence" value="ECO:0007669"/>
    <property type="project" value="UniProtKB-KW"/>
</dbReference>
<evidence type="ECO:0000259" key="2">
    <source>
        <dbReference type="PROSITE" id="PS50110"/>
    </source>
</evidence>
<dbReference type="InterPro" id="IPR001789">
    <property type="entry name" value="Sig_transdc_resp-reg_receiver"/>
</dbReference>
<sequence>MKLRCIIVDDEYLARQRILKLLEGHDDIAVVAECKNGKDAISKIKLKEPDFIFLDIQMPDLDGFSVLNKLDKIPYVIFTTAYDSFALKAFEINAVDYLLKPFDEERMDTSLKRMKAIKEQEKAIGLKDKLTNLLTTFQGEDSNGFRTHFEIKKNGRLLKVLTENIMYIKSEGNYLELYTEKNKFLFRATMNSIEAELPKHQFMRIHRSLLINKFYIDSCFYLGNSEYKIHLKTGLSLLSGRAFKENITSYLEDIQS</sequence>
<dbReference type="OrthoDB" id="2168082at2"/>
<dbReference type="PROSITE" id="PS50930">
    <property type="entry name" value="HTH_LYTTR"/>
    <property type="match status" value="1"/>
</dbReference>
<organism evidence="4 5">
    <name type="scientific">Ulvibacterium marinum</name>
    <dbReference type="NCBI Taxonomy" id="2419782"/>
    <lineage>
        <taxon>Bacteria</taxon>
        <taxon>Pseudomonadati</taxon>
        <taxon>Bacteroidota</taxon>
        <taxon>Flavobacteriia</taxon>
        <taxon>Flavobacteriales</taxon>
        <taxon>Flavobacteriaceae</taxon>
        <taxon>Ulvibacterium</taxon>
    </lineage>
</organism>
<dbReference type="Gene3D" id="3.40.50.2300">
    <property type="match status" value="1"/>
</dbReference>
<dbReference type="SMART" id="SM00448">
    <property type="entry name" value="REC"/>
    <property type="match status" value="1"/>
</dbReference>
<dbReference type="InterPro" id="IPR046947">
    <property type="entry name" value="LytR-like"/>
</dbReference>
<protein>
    <submittedName>
        <fullName evidence="4">DNA-binding response regulator</fullName>
    </submittedName>
</protein>
<dbReference type="EMBL" id="RBCJ01000001">
    <property type="protein sequence ID" value="RKN83430.1"/>
    <property type="molecule type" value="Genomic_DNA"/>
</dbReference>
<accession>A0A3B0CDP2</accession>
<keyword evidence="5" id="KW-1185">Reference proteome</keyword>
<dbReference type="AlphaFoldDB" id="A0A3B0CDP2"/>
<proteinExistence type="predicted"/>
<dbReference type="InterPro" id="IPR007492">
    <property type="entry name" value="LytTR_DNA-bd_dom"/>
</dbReference>
<evidence type="ECO:0000259" key="3">
    <source>
        <dbReference type="PROSITE" id="PS50930"/>
    </source>
</evidence>
<reference evidence="4 5" key="1">
    <citation type="submission" date="2018-10" db="EMBL/GenBank/DDBJ databases">
        <title>Ulvibacterium marinum gen. nov., sp. nov., a novel marine bacterium of the family Flavobacteriaceae, isolated from a culture of the green alga Ulva prolifera.</title>
        <authorList>
            <person name="Zhang Z."/>
        </authorList>
    </citation>
    <scope>NUCLEOTIDE SEQUENCE [LARGE SCALE GENOMIC DNA]</scope>
    <source>
        <strain evidence="4 5">CCMM003</strain>
    </source>
</reference>
<dbReference type="SUPFAM" id="SSF52172">
    <property type="entry name" value="CheY-like"/>
    <property type="match status" value="1"/>
</dbReference>
<dbReference type="PANTHER" id="PTHR37299">
    <property type="entry name" value="TRANSCRIPTIONAL REGULATOR-RELATED"/>
    <property type="match status" value="1"/>
</dbReference>
<dbReference type="SMART" id="SM00850">
    <property type="entry name" value="LytTR"/>
    <property type="match status" value="1"/>
</dbReference>
<evidence type="ECO:0000313" key="5">
    <source>
        <dbReference type="Proteomes" id="UP000276603"/>
    </source>
</evidence>
<dbReference type="PROSITE" id="PS50110">
    <property type="entry name" value="RESPONSE_REGULATORY"/>
    <property type="match status" value="1"/>
</dbReference>
<name>A0A3B0CDP2_9FLAO</name>
<evidence type="ECO:0000256" key="1">
    <source>
        <dbReference type="PROSITE-ProRule" id="PRU00169"/>
    </source>
</evidence>
<dbReference type="Proteomes" id="UP000276603">
    <property type="component" value="Unassembled WGS sequence"/>
</dbReference>
<dbReference type="Pfam" id="PF04397">
    <property type="entry name" value="LytTR"/>
    <property type="match status" value="1"/>
</dbReference>
<keyword evidence="1" id="KW-0597">Phosphoprotein</keyword>
<dbReference type="InterPro" id="IPR011006">
    <property type="entry name" value="CheY-like_superfamily"/>
</dbReference>
<feature type="modified residue" description="4-aspartylphosphate" evidence="1">
    <location>
        <position position="55"/>
    </location>
</feature>
<gene>
    <name evidence="4" type="ORF">D7Z94_06305</name>
</gene>
<dbReference type="Pfam" id="PF00072">
    <property type="entry name" value="Response_reg"/>
    <property type="match status" value="1"/>
</dbReference>
<evidence type="ECO:0000313" key="4">
    <source>
        <dbReference type="EMBL" id="RKN83430.1"/>
    </source>
</evidence>
<feature type="domain" description="Response regulatory" evidence="2">
    <location>
        <begin position="4"/>
        <end position="115"/>
    </location>
</feature>
<comment type="caution">
    <text evidence="4">The sequence shown here is derived from an EMBL/GenBank/DDBJ whole genome shotgun (WGS) entry which is preliminary data.</text>
</comment>
<dbReference type="RefSeq" id="WP_120710637.1">
    <property type="nucleotide sequence ID" value="NZ_RBCJ01000001.1"/>
</dbReference>
<feature type="domain" description="HTH LytTR-type" evidence="3">
    <location>
        <begin position="149"/>
        <end position="253"/>
    </location>
</feature>
<dbReference type="PANTHER" id="PTHR37299:SF1">
    <property type="entry name" value="STAGE 0 SPORULATION PROTEIN A HOMOLOG"/>
    <property type="match status" value="1"/>
</dbReference>
<dbReference type="GO" id="GO:0000156">
    <property type="term" value="F:phosphorelay response regulator activity"/>
    <property type="evidence" value="ECO:0007669"/>
    <property type="project" value="InterPro"/>
</dbReference>